<dbReference type="PaxDb" id="39947-A0A0P0X514"/>
<reference evidence="2 3" key="3">
    <citation type="journal article" date="2013" name="Rice">
        <title>Improvement of the Oryza sativa Nipponbare reference genome using next generation sequence and optical map data.</title>
        <authorList>
            <person name="Kawahara Y."/>
            <person name="de la Bastide M."/>
            <person name="Hamilton J.P."/>
            <person name="Kanamori H."/>
            <person name="McCombie W.R."/>
            <person name="Ouyang S."/>
            <person name="Schwartz D.C."/>
            <person name="Tanaka T."/>
            <person name="Wu J."/>
            <person name="Zhou S."/>
            <person name="Childs K.L."/>
            <person name="Davidson R.M."/>
            <person name="Lin H."/>
            <person name="Quesada-Ocampo L."/>
            <person name="Vaillancourt B."/>
            <person name="Sakai H."/>
            <person name="Lee S.S."/>
            <person name="Kim J."/>
            <person name="Numa H."/>
            <person name="Itoh T."/>
            <person name="Buell C.R."/>
            <person name="Matsumoto T."/>
        </authorList>
    </citation>
    <scope>NUCLEOTIDE SEQUENCE [LARGE SCALE GENOMIC DNA]</scope>
    <source>
        <strain evidence="3">cv. Nipponbare</strain>
    </source>
</reference>
<dbReference type="STRING" id="39947.A0A0P0X514"/>
<sequence>MGISSALQRWEEWQLRILALSSLVVQYILLIMSPRRKIPMKFYLRYFIWLAYLSSDALAIYALATLFNRHRKKDDGYTHRTGAS</sequence>
<dbReference type="AlphaFoldDB" id="A0A0P0X514"/>
<dbReference type="Proteomes" id="UP000059680">
    <property type="component" value="Chromosome 7"/>
</dbReference>
<reference evidence="3" key="1">
    <citation type="journal article" date="2005" name="Nature">
        <title>The map-based sequence of the rice genome.</title>
        <authorList>
            <consortium name="International rice genome sequencing project (IRGSP)"/>
            <person name="Matsumoto T."/>
            <person name="Wu J."/>
            <person name="Kanamori H."/>
            <person name="Katayose Y."/>
            <person name="Fujisawa M."/>
            <person name="Namiki N."/>
            <person name="Mizuno H."/>
            <person name="Yamamoto K."/>
            <person name="Antonio B.A."/>
            <person name="Baba T."/>
            <person name="Sakata K."/>
            <person name="Nagamura Y."/>
            <person name="Aoki H."/>
            <person name="Arikawa K."/>
            <person name="Arita K."/>
            <person name="Bito T."/>
            <person name="Chiden Y."/>
            <person name="Fujitsuka N."/>
            <person name="Fukunaka R."/>
            <person name="Hamada M."/>
            <person name="Harada C."/>
            <person name="Hayashi A."/>
            <person name="Hijishita S."/>
            <person name="Honda M."/>
            <person name="Hosokawa S."/>
            <person name="Ichikawa Y."/>
            <person name="Idonuma A."/>
            <person name="Iijima M."/>
            <person name="Ikeda M."/>
            <person name="Ikeno M."/>
            <person name="Ito K."/>
            <person name="Ito S."/>
            <person name="Ito T."/>
            <person name="Ito Y."/>
            <person name="Ito Y."/>
            <person name="Iwabuchi A."/>
            <person name="Kamiya K."/>
            <person name="Karasawa W."/>
            <person name="Kurita K."/>
            <person name="Katagiri S."/>
            <person name="Kikuta A."/>
            <person name="Kobayashi H."/>
            <person name="Kobayashi N."/>
            <person name="Machita K."/>
            <person name="Maehara T."/>
            <person name="Masukawa M."/>
            <person name="Mizubayashi T."/>
            <person name="Mukai Y."/>
            <person name="Nagasaki H."/>
            <person name="Nagata Y."/>
            <person name="Naito S."/>
            <person name="Nakashima M."/>
            <person name="Nakama Y."/>
            <person name="Nakamichi Y."/>
            <person name="Nakamura M."/>
            <person name="Meguro A."/>
            <person name="Negishi M."/>
            <person name="Ohta I."/>
            <person name="Ohta T."/>
            <person name="Okamoto M."/>
            <person name="Ono N."/>
            <person name="Saji S."/>
            <person name="Sakaguchi M."/>
            <person name="Sakai K."/>
            <person name="Shibata M."/>
            <person name="Shimokawa T."/>
            <person name="Song J."/>
            <person name="Takazaki Y."/>
            <person name="Terasawa K."/>
            <person name="Tsugane M."/>
            <person name="Tsuji K."/>
            <person name="Ueda S."/>
            <person name="Waki K."/>
            <person name="Yamagata H."/>
            <person name="Yamamoto M."/>
            <person name="Yamamoto S."/>
            <person name="Yamane H."/>
            <person name="Yoshiki S."/>
            <person name="Yoshihara R."/>
            <person name="Yukawa K."/>
            <person name="Zhong H."/>
            <person name="Yano M."/>
            <person name="Yuan Q."/>
            <person name="Ouyang S."/>
            <person name="Liu J."/>
            <person name="Jones K.M."/>
            <person name="Gansberger K."/>
            <person name="Moffat K."/>
            <person name="Hill J."/>
            <person name="Bera J."/>
            <person name="Fadrosh D."/>
            <person name="Jin S."/>
            <person name="Johri S."/>
            <person name="Kim M."/>
            <person name="Overton L."/>
            <person name="Reardon M."/>
            <person name="Tsitrin T."/>
            <person name="Vuong H."/>
            <person name="Weaver B."/>
            <person name="Ciecko A."/>
            <person name="Tallon L."/>
            <person name="Jackson J."/>
            <person name="Pai G."/>
            <person name="Aken S.V."/>
            <person name="Utterback T."/>
            <person name="Reidmuller S."/>
            <person name="Feldblyum T."/>
            <person name="Hsiao J."/>
            <person name="Zismann V."/>
            <person name="Iobst S."/>
            <person name="de Vazeille A.R."/>
            <person name="Buell C.R."/>
            <person name="Ying K."/>
            <person name="Li Y."/>
            <person name="Lu T."/>
            <person name="Huang Y."/>
            <person name="Zhao Q."/>
            <person name="Feng Q."/>
            <person name="Zhang L."/>
            <person name="Zhu J."/>
            <person name="Weng Q."/>
            <person name="Mu J."/>
            <person name="Lu Y."/>
            <person name="Fan D."/>
            <person name="Liu Y."/>
            <person name="Guan J."/>
            <person name="Zhang Y."/>
            <person name="Yu S."/>
            <person name="Liu X."/>
            <person name="Zhang Y."/>
            <person name="Hong G."/>
            <person name="Han B."/>
            <person name="Choisne N."/>
            <person name="Demange N."/>
            <person name="Orjeda G."/>
            <person name="Samain S."/>
            <person name="Cattolico L."/>
            <person name="Pelletier E."/>
            <person name="Couloux A."/>
            <person name="Segurens B."/>
            <person name="Wincker P."/>
            <person name="D'Hont A."/>
            <person name="Scarpelli C."/>
            <person name="Weissenbach J."/>
            <person name="Salanoubat M."/>
            <person name="Quetier F."/>
            <person name="Yu Y."/>
            <person name="Kim H.R."/>
            <person name="Rambo T."/>
            <person name="Currie J."/>
            <person name="Collura K."/>
            <person name="Luo M."/>
            <person name="Yang T."/>
            <person name="Ammiraju J.S.S."/>
            <person name="Engler F."/>
            <person name="Soderlund C."/>
            <person name="Wing R.A."/>
            <person name="Palmer L.E."/>
            <person name="de la Bastide M."/>
            <person name="Spiegel L."/>
            <person name="Nascimento L."/>
            <person name="Zutavern T."/>
            <person name="O'Shaughnessy A."/>
            <person name="Dike S."/>
            <person name="Dedhia N."/>
            <person name="Preston R."/>
            <person name="Balija V."/>
            <person name="McCombie W.R."/>
            <person name="Chow T."/>
            <person name="Chen H."/>
            <person name="Chung M."/>
            <person name="Chen C."/>
            <person name="Shaw J."/>
            <person name="Wu H."/>
            <person name="Hsiao K."/>
            <person name="Chao Y."/>
            <person name="Chu M."/>
            <person name="Cheng C."/>
            <person name="Hour A."/>
            <person name="Lee P."/>
            <person name="Lin S."/>
            <person name="Lin Y."/>
            <person name="Liou J."/>
            <person name="Liu S."/>
            <person name="Hsing Y."/>
            <person name="Raghuvanshi S."/>
            <person name="Mohanty A."/>
            <person name="Bharti A.K."/>
            <person name="Gaur A."/>
            <person name="Gupta V."/>
            <person name="Kumar D."/>
            <person name="Ravi V."/>
            <person name="Vij S."/>
            <person name="Kapur A."/>
            <person name="Khurana P."/>
            <person name="Khurana P."/>
            <person name="Khurana J.P."/>
            <person name="Tyagi A.K."/>
            <person name="Gaikwad K."/>
            <person name="Singh A."/>
            <person name="Dalal V."/>
            <person name="Srivastava S."/>
            <person name="Dixit A."/>
            <person name="Pal A.K."/>
            <person name="Ghazi I.A."/>
            <person name="Yadav M."/>
            <person name="Pandit A."/>
            <person name="Bhargava A."/>
            <person name="Sureshbabu K."/>
            <person name="Batra K."/>
            <person name="Sharma T.R."/>
            <person name="Mohapatra T."/>
            <person name="Singh N.K."/>
            <person name="Messing J."/>
            <person name="Nelson A.B."/>
            <person name="Fuks G."/>
            <person name="Kavchok S."/>
            <person name="Keizer G."/>
            <person name="Linton E."/>
            <person name="Llaca V."/>
            <person name="Song R."/>
            <person name="Tanyolac B."/>
            <person name="Young S."/>
            <person name="Ho-Il K."/>
            <person name="Hahn J.H."/>
            <person name="Sangsakoo G."/>
            <person name="Vanavichit A."/>
            <person name="de Mattos Luiz.A.T."/>
            <person name="Zimmer P.D."/>
            <person name="Malone G."/>
            <person name="Dellagostin O."/>
            <person name="de Oliveira A.C."/>
            <person name="Bevan M."/>
            <person name="Bancroft I."/>
            <person name="Minx P."/>
            <person name="Cordum H."/>
            <person name="Wilson R."/>
            <person name="Cheng Z."/>
            <person name="Jin W."/>
            <person name="Jiang J."/>
            <person name="Leong S.A."/>
            <person name="Iwama H."/>
            <person name="Gojobori T."/>
            <person name="Itoh T."/>
            <person name="Niimura Y."/>
            <person name="Fujii Y."/>
            <person name="Habara T."/>
            <person name="Sakai H."/>
            <person name="Sato Y."/>
            <person name="Wilson G."/>
            <person name="Kumar K."/>
            <person name="McCouch S."/>
            <person name="Juretic N."/>
            <person name="Hoen D."/>
            <person name="Wright S."/>
            <person name="Bruskiewich R."/>
            <person name="Bureau T."/>
            <person name="Miyao A."/>
            <person name="Hirochika H."/>
            <person name="Nishikawa T."/>
            <person name="Kadowaki K."/>
            <person name="Sugiura M."/>
            <person name="Burr B."/>
            <person name="Sasaki T."/>
        </authorList>
    </citation>
    <scope>NUCLEOTIDE SEQUENCE [LARGE SCALE GENOMIC DNA]</scope>
    <source>
        <strain evidence="3">cv. Nipponbare</strain>
    </source>
</reference>
<evidence type="ECO:0000256" key="1">
    <source>
        <dbReference type="SAM" id="Phobius"/>
    </source>
</evidence>
<evidence type="ECO:0000313" key="2">
    <source>
        <dbReference type="EMBL" id="BAT00933.1"/>
    </source>
</evidence>
<keyword evidence="1" id="KW-1133">Transmembrane helix</keyword>
<organism evidence="2 3">
    <name type="scientific">Oryza sativa subsp. japonica</name>
    <name type="common">Rice</name>
    <dbReference type="NCBI Taxonomy" id="39947"/>
    <lineage>
        <taxon>Eukaryota</taxon>
        <taxon>Viridiplantae</taxon>
        <taxon>Streptophyta</taxon>
        <taxon>Embryophyta</taxon>
        <taxon>Tracheophyta</taxon>
        <taxon>Spermatophyta</taxon>
        <taxon>Magnoliopsida</taxon>
        <taxon>Liliopsida</taxon>
        <taxon>Poales</taxon>
        <taxon>Poaceae</taxon>
        <taxon>BOP clade</taxon>
        <taxon>Oryzoideae</taxon>
        <taxon>Oryzeae</taxon>
        <taxon>Oryzinae</taxon>
        <taxon>Oryza</taxon>
        <taxon>Oryza sativa</taxon>
    </lineage>
</organism>
<dbReference type="EMBL" id="AP014963">
    <property type="protein sequence ID" value="BAT00933.1"/>
    <property type="molecule type" value="Genomic_DNA"/>
</dbReference>
<keyword evidence="1" id="KW-0472">Membrane</keyword>
<proteinExistence type="predicted"/>
<dbReference type="InParanoid" id="A0A0P0X514"/>
<reference evidence="2 3" key="2">
    <citation type="journal article" date="2013" name="Plant Cell Physiol.">
        <title>Rice Annotation Project Database (RAP-DB): an integrative and interactive database for rice genomics.</title>
        <authorList>
            <person name="Sakai H."/>
            <person name="Lee S.S."/>
            <person name="Tanaka T."/>
            <person name="Numa H."/>
            <person name="Kim J."/>
            <person name="Kawahara Y."/>
            <person name="Wakimoto H."/>
            <person name="Yang C.C."/>
            <person name="Iwamoto M."/>
            <person name="Abe T."/>
            <person name="Yamada Y."/>
            <person name="Muto A."/>
            <person name="Inokuchi H."/>
            <person name="Ikemura T."/>
            <person name="Matsumoto T."/>
            <person name="Sasaki T."/>
            <person name="Itoh T."/>
        </authorList>
    </citation>
    <scope>NUCLEOTIDE SEQUENCE [LARGE SCALE GENOMIC DNA]</scope>
    <source>
        <strain evidence="3">cv. Nipponbare</strain>
    </source>
</reference>
<name>A0A0P0X514_ORYSJ</name>
<accession>A0A0P0X514</accession>
<protein>
    <submittedName>
        <fullName evidence="2">Os07g0269600 protein</fullName>
    </submittedName>
</protein>
<evidence type="ECO:0000313" key="3">
    <source>
        <dbReference type="Proteomes" id="UP000059680"/>
    </source>
</evidence>
<feature type="transmembrane region" description="Helical" evidence="1">
    <location>
        <begin position="13"/>
        <end position="31"/>
    </location>
</feature>
<keyword evidence="3" id="KW-1185">Reference proteome</keyword>
<feature type="transmembrane region" description="Helical" evidence="1">
    <location>
        <begin position="43"/>
        <end position="64"/>
    </location>
</feature>
<keyword evidence="1" id="KW-0812">Transmembrane</keyword>
<gene>
    <name evidence="2" type="ordered locus">Os07g0269600</name>
    <name evidence="2" type="ORF">OSNPB_070269600</name>
</gene>